<comment type="caution">
    <text evidence="1">The sequence shown here is derived from an EMBL/GenBank/DDBJ whole genome shotgun (WGS) entry which is preliminary data.</text>
</comment>
<proteinExistence type="predicted"/>
<gene>
    <name evidence="1" type="ORF">PPNO1_LOCUS3796</name>
</gene>
<dbReference type="AlphaFoldDB" id="A0A9P1H017"/>
<evidence type="ECO:0000313" key="2">
    <source>
        <dbReference type="Proteomes" id="UP000838763"/>
    </source>
</evidence>
<name>A0A9P1H017_9PEZI</name>
<protein>
    <submittedName>
        <fullName evidence="1">Uncharacterized protein</fullName>
    </submittedName>
</protein>
<organism evidence="1 2">
    <name type="scientific">Parascedosporium putredinis</name>
    <dbReference type="NCBI Taxonomy" id="1442378"/>
    <lineage>
        <taxon>Eukaryota</taxon>
        <taxon>Fungi</taxon>
        <taxon>Dikarya</taxon>
        <taxon>Ascomycota</taxon>
        <taxon>Pezizomycotina</taxon>
        <taxon>Sordariomycetes</taxon>
        <taxon>Hypocreomycetidae</taxon>
        <taxon>Microascales</taxon>
        <taxon>Microascaceae</taxon>
        <taxon>Parascedosporium</taxon>
    </lineage>
</organism>
<keyword evidence="2" id="KW-1185">Reference proteome</keyword>
<reference evidence="1" key="1">
    <citation type="submission" date="2022-11" db="EMBL/GenBank/DDBJ databases">
        <authorList>
            <person name="Scott C."/>
            <person name="Bruce N."/>
        </authorList>
    </citation>
    <scope>NUCLEOTIDE SEQUENCE</scope>
</reference>
<accession>A0A9P1H017</accession>
<dbReference type="Proteomes" id="UP000838763">
    <property type="component" value="Unassembled WGS sequence"/>
</dbReference>
<evidence type="ECO:0000313" key="1">
    <source>
        <dbReference type="EMBL" id="CAI4214063.1"/>
    </source>
</evidence>
<dbReference type="EMBL" id="CALLCH030000010">
    <property type="protein sequence ID" value="CAI4214063.1"/>
    <property type="molecule type" value="Genomic_DNA"/>
</dbReference>
<sequence>MRCRYCDQLIVRAFDESSSKLDWKWRDEGENLIKALKSIGGEWTIRLSLQSDDVFMGKKIDEVRSFDLLQITAGEDENLWNEDDWIPHLPTVHLLLTSASG</sequence>